<accession>A0A377LRS6</accession>
<gene>
    <name evidence="1" type="ORF">NCTC10005_00964</name>
</gene>
<sequence>MTSWANSSSAIGFATGSCFWLSCSSWEIVWRTCAMPLLLKRQWGSPLALRKPGIWAAQSTFSLSLSGQVDHVLQHQIVNRGVGVFVFGANVKQIATRNAVGPVIEDV</sequence>
<evidence type="ECO:0000313" key="1">
    <source>
        <dbReference type="EMBL" id="STQ08303.1"/>
    </source>
</evidence>
<proteinExistence type="predicted"/>
<name>A0A377LRS6_ENTCL</name>
<organism evidence="1 2">
    <name type="scientific">Enterobacter cloacae</name>
    <dbReference type="NCBI Taxonomy" id="550"/>
    <lineage>
        <taxon>Bacteria</taxon>
        <taxon>Pseudomonadati</taxon>
        <taxon>Pseudomonadota</taxon>
        <taxon>Gammaproteobacteria</taxon>
        <taxon>Enterobacterales</taxon>
        <taxon>Enterobacteriaceae</taxon>
        <taxon>Enterobacter</taxon>
        <taxon>Enterobacter cloacae complex</taxon>
    </lineage>
</organism>
<dbReference type="EMBL" id="UGJB01000004">
    <property type="protein sequence ID" value="STQ08303.1"/>
    <property type="molecule type" value="Genomic_DNA"/>
</dbReference>
<dbReference type="Proteomes" id="UP000255106">
    <property type="component" value="Unassembled WGS sequence"/>
</dbReference>
<dbReference type="AlphaFoldDB" id="A0A377LRS6"/>
<protein>
    <submittedName>
        <fullName evidence="1">Uncharacterized protein</fullName>
    </submittedName>
</protein>
<evidence type="ECO:0000313" key="2">
    <source>
        <dbReference type="Proteomes" id="UP000255106"/>
    </source>
</evidence>
<reference evidence="1 2" key="1">
    <citation type="submission" date="2018-06" db="EMBL/GenBank/DDBJ databases">
        <authorList>
            <consortium name="Pathogen Informatics"/>
            <person name="Doyle S."/>
        </authorList>
    </citation>
    <scope>NUCLEOTIDE SEQUENCE [LARGE SCALE GENOMIC DNA]</scope>
    <source>
        <strain evidence="1 2">NCTC10005</strain>
    </source>
</reference>